<feature type="signal peptide" evidence="1">
    <location>
        <begin position="1"/>
        <end position="26"/>
    </location>
</feature>
<reference evidence="3" key="1">
    <citation type="submission" date="2016-03" db="EMBL/GenBank/DDBJ databases">
        <authorList>
            <person name="Devillers Hugo."/>
        </authorList>
    </citation>
    <scope>NUCLEOTIDE SEQUENCE [LARGE SCALE GENOMIC DNA]</scope>
</reference>
<keyword evidence="1" id="KW-0732">Signal</keyword>
<dbReference type="Proteomes" id="UP000189911">
    <property type="component" value="Chromosome H"/>
</dbReference>
<dbReference type="AlphaFoldDB" id="A0A1G4KN95"/>
<evidence type="ECO:0000256" key="1">
    <source>
        <dbReference type="SAM" id="SignalP"/>
    </source>
</evidence>
<name>A0A1G4KN95_9SACH</name>
<evidence type="ECO:0000313" key="3">
    <source>
        <dbReference type="Proteomes" id="UP000189911"/>
    </source>
</evidence>
<evidence type="ECO:0000313" key="2">
    <source>
        <dbReference type="EMBL" id="SCV05897.1"/>
    </source>
</evidence>
<feature type="chain" id="PRO_5009236587" evidence="1">
    <location>
        <begin position="27"/>
        <end position="392"/>
    </location>
</feature>
<proteinExistence type="predicted"/>
<organism evidence="2 3">
    <name type="scientific">Lachancea nothofagi CBS 11611</name>
    <dbReference type="NCBI Taxonomy" id="1266666"/>
    <lineage>
        <taxon>Eukaryota</taxon>
        <taxon>Fungi</taxon>
        <taxon>Dikarya</taxon>
        <taxon>Ascomycota</taxon>
        <taxon>Saccharomycotina</taxon>
        <taxon>Saccharomycetes</taxon>
        <taxon>Saccharomycetales</taxon>
        <taxon>Saccharomycetaceae</taxon>
        <taxon>Lachancea</taxon>
    </lineage>
</organism>
<accession>A0A1G4KN95</accession>
<dbReference type="EMBL" id="LT598447">
    <property type="protein sequence ID" value="SCV05897.1"/>
    <property type="molecule type" value="Genomic_DNA"/>
</dbReference>
<sequence length="392" mass="44998">MSISNQIILMHITFLFLLLHFRSCYCIGKPEQSLEPVHQSLYLSDGLSETLEPGQLSRCLVRQRESGNQWVNCIPKASSFETSVTIRKDIELCLRKIEYRSLLGTPVPDEEIVFEYYSCVLNAELAYLIDRRQVSANPNFTIGLEMSIKLSILRAAWTFSKLCILSSVVILWNRCLKSTFWDRRIHTPSHFEWVQRVLPLATNMANVHFLNLETKLVNTLRKLYRRIKKDVKTRKQVNIMESGEEVVTSTDSQTVSEVFDFMENASPACCNDENTDAVAADVQVRKLSVNLTSKGNGLVFDLTTKEGRKEWKAYINRDKGQMLPPKESVLENKAIVNSALMDWTKAEKVRPIELDPALQNVPLYDKHGKPLRRVCVPGIGWISRRKYLEQQL</sequence>
<dbReference type="OrthoDB" id="4036433at2759"/>
<keyword evidence="3" id="KW-1185">Reference proteome</keyword>
<gene>
    <name evidence="2" type="ORF">LANO_0H17590G</name>
</gene>
<protein>
    <submittedName>
        <fullName evidence="2">LANO_0H17590g1_1</fullName>
    </submittedName>
</protein>